<dbReference type="Proteomes" id="UP001234989">
    <property type="component" value="Chromosome 1"/>
</dbReference>
<gene>
    <name evidence="1" type="ORF">MTR67_001251</name>
</gene>
<keyword evidence="2" id="KW-1185">Reference proteome</keyword>
<dbReference type="AlphaFoldDB" id="A0AAF0T7C2"/>
<protein>
    <submittedName>
        <fullName evidence="1">Uncharacterized protein</fullName>
    </submittedName>
</protein>
<reference evidence="1" key="1">
    <citation type="submission" date="2023-08" db="EMBL/GenBank/DDBJ databases">
        <title>A de novo genome assembly of Solanum verrucosum Schlechtendal, a Mexican diploid species geographically isolated from the other diploid A-genome species in potato relatives.</title>
        <authorList>
            <person name="Hosaka K."/>
        </authorList>
    </citation>
    <scope>NUCLEOTIDE SEQUENCE</scope>
    <source>
        <tissue evidence="1">Young leaves</tissue>
    </source>
</reference>
<sequence>MSGGKESKLAIYEPQSSPKIIVSLGRQDAVAQYSFTTIIGLVPGMIKSKDLYIGKTRKKMGLQPK</sequence>
<evidence type="ECO:0000313" key="2">
    <source>
        <dbReference type="Proteomes" id="UP001234989"/>
    </source>
</evidence>
<accession>A0AAF0T7C2</accession>
<proteinExistence type="predicted"/>
<evidence type="ECO:0000313" key="1">
    <source>
        <dbReference type="EMBL" id="WMV07866.1"/>
    </source>
</evidence>
<dbReference type="EMBL" id="CP133612">
    <property type="protein sequence ID" value="WMV07866.1"/>
    <property type="molecule type" value="Genomic_DNA"/>
</dbReference>
<name>A0AAF0T7C2_SOLVR</name>
<organism evidence="1 2">
    <name type="scientific">Solanum verrucosum</name>
    <dbReference type="NCBI Taxonomy" id="315347"/>
    <lineage>
        <taxon>Eukaryota</taxon>
        <taxon>Viridiplantae</taxon>
        <taxon>Streptophyta</taxon>
        <taxon>Embryophyta</taxon>
        <taxon>Tracheophyta</taxon>
        <taxon>Spermatophyta</taxon>
        <taxon>Magnoliopsida</taxon>
        <taxon>eudicotyledons</taxon>
        <taxon>Gunneridae</taxon>
        <taxon>Pentapetalae</taxon>
        <taxon>asterids</taxon>
        <taxon>lamiids</taxon>
        <taxon>Solanales</taxon>
        <taxon>Solanaceae</taxon>
        <taxon>Solanoideae</taxon>
        <taxon>Solaneae</taxon>
        <taxon>Solanum</taxon>
    </lineage>
</organism>